<dbReference type="Proteomes" id="UP000436088">
    <property type="component" value="Unassembled WGS sequence"/>
</dbReference>
<accession>A0A6A2Y804</accession>
<dbReference type="InterPro" id="IPR039421">
    <property type="entry name" value="Type_1_exporter"/>
</dbReference>
<organism evidence="4 5">
    <name type="scientific">Hibiscus syriacus</name>
    <name type="common">Rose of Sharon</name>
    <dbReference type="NCBI Taxonomy" id="106335"/>
    <lineage>
        <taxon>Eukaryota</taxon>
        <taxon>Viridiplantae</taxon>
        <taxon>Streptophyta</taxon>
        <taxon>Embryophyta</taxon>
        <taxon>Tracheophyta</taxon>
        <taxon>Spermatophyta</taxon>
        <taxon>Magnoliopsida</taxon>
        <taxon>eudicotyledons</taxon>
        <taxon>Gunneridae</taxon>
        <taxon>Pentapetalae</taxon>
        <taxon>rosids</taxon>
        <taxon>malvids</taxon>
        <taxon>Malvales</taxon>
        <taxon>Malvaceae</taxon>
        <taxon>Malvoideae</taxon>
        <taxon>Hibiscus</taxon>
    </lineage>
</organism>
<dbReference type="GO" id="GO:0005743">
    <property type="term" value="C:mitochondrial inner membrane"/>
    <property type="evidence" value="ECO:0007669"/>
    <property type="project" value="TreeGrafter"/>
</dbReference>
<evidence type="ECO:0000256" key="1">
    <source>
        <dbReference type="ARBA" id="ARBA00022741"/>
    </source>
</evidence>
<comment type="caution">
    <text evidence="4">The sequence shown here is derived from an EMBL/GenBank/DDBJ whole genome shotgun (WGS) entry which is preliminary data.</text>
</comment>
<dbReference type="PANTHER" id="PTHR43394">
    <property type="entry name" value="ATP-DEPENDENT PERMEASE MDL1, MITOCHONDRIAL"/>
    <property type="match status" value="1"/>
</dbReference>
<dbReference type="Pfam" id="PF00005">
    <property type="entry name" value="ABC_tran"/>
    <property type="match status" value="2"/>
</dbReference>
<evidence type="ECO:0000313" key="5">
    <source>
        <dbReference type="Proteomes" id="UP000436088"/>
    </source>
</evidence>
<dbReference type="GO" id="GO:0015421">
    <property type="term" value="F:ABC-type oligopeptide transporter activity"/>
    <property type="evidence" value="ECO:0007669"/>
    <property type="project" value="TreeGrafter"/>
</dbReference>
<proteinExistence type="predicted"/>
<dbReference type="InterPro" id="IPR003439">
    <property type="entry name" value="ABC_transporter-like_ATP-bd"/>
</dbReference>
<dbReference type="PROSITE" id="PS50893">
    <property type="entry name" value="ABC_TRANSPORTER_2"/>
    <property type="match status" value="1"/>
</dbReference>
<dbReference type="GO" id="GO:0090374">
    <property type="term" value="P:oligopeptide export from mitochondrion"/>
    <property type="evidence" value="ECO:0007669"/>
    <property type="project" value="TreeGrafter"/>
</dbReference>
<dbReference type="InterPro" id="IPR027417">
    <property type="entry name" value="P-loop_NTPase"/>
</dbReference>
<reference evidence="4" key="1">
    <citation type="submission" date="2019-09" db="EMBL/GenBank/DDBJ databases">
        <title>Draft genome information of white flower Hibiscus syriacus.</title>
        <authorList>
            <person name="Kim Y.-M."/>
        </authorList>
    </citation>
    <scope>NUCLEOTIDE SEQUENCE [LARGE SCALE GENOMIC DNA]</scope>
    <source>
        <strain evidence="4">YM2019G1</strain>
    </source>
</reference>
<dbReference type="PANTHER" id="PTHR43394:SF18">
    <property type="entry name" value="ABC TRANSPORTER B FAMILY MEMBER 11-LIKE"/>
    <property type="match status" value="1"/>
</dbReference>
<evidence type="ECO:0000259" key="3">
    <source>
        <dbReference type="PROSITE" id="PS50893"/>
    </source>
</evidence>
<name>A0A6A2Y804_HIBSY</name>
<gene>
    <name evidence="4" type="ORF">F3Y22_tig00112230pilonHSYRG00182</name>
</gene>
<keyword evidence="5" id="KW-1185">Reference proteome</keyword>
<dbReference type="GO" id="GO:0016887">
    <property type="term" value="F:ATP hydrolysis activity"/>
    <property type="evidence" value="ECO:0007669"/>
    <property type="project" value="InterPro"/>
</dbReference>
<dbReference type="InterPro" id="IPR017871">
    <property type="entry name" value="ABC_transporter-like_CS"/>
</dbReference>
<keyword evidence="1" id="KW-0547">Nucleotide-binding</keyword>
<evidence type="ECO:0000313" key="4">
    <source>
        <dbReference type="EMBL" id="KAE8669599.1"/>
    </source>
</evidence>
<protein>
    <recommendedName>
        <fullName evidence="3">ABC transporter domain-containing protein</fullName>
    </recommendedName>
</protein>
<dbReference type="InterPro" id="IPR003593">
    <property type="entry name" value="AAA+_ATPase"/>
</dbReference>
<keyword evidence="2" id="KW-0067">ATP-binding</keyword>
<sequence>MIFAYPCRPKTLVLHQFSLEVKPSTNIGLVRNSGCGKSVVVGFIQRFYDVEIGSIKVDGVDIRKLDVQWALKEGFETECGNRGIQLSGGQKQRIVIARAIIRNPRILLLDEVNSTIDVQSKQVVQEAVDRIMVERTTIEIAHRLNTIKNVDSVAFIANGKVVEQGTYALLMNQKGPFSKLAGLQT</sequence>
<dbReference type="GO" id="GO:0005524">
    <property type="term" value="F:ATP binding"/>
    <property type="evidence" value="ECO:0007669"/>
    <property type="project" value="UniProtKB-KW"/>
</dbReference>
<dbReference type="AlphaFoldDB" id="A0A6A2Y804"/>
<dbReference type="Gene3D" id="3.40.50.300">
    <property type="entry name" value="P-loop containing nucleotide triphosphate hydrolases"/>
    <property type="match status" value="2"/>
</dbReference>
<dbReference type="SMART" id="SM00382">
    <property type="entry name" value="AAA"/>
    <property type="match status" value="1"/>
</dbReference>
<feature type="domain" description="ABC transporter" evidence="3">
    <location>
        <begin position="2"/>
        <end position="183"/>
    </location>
</feature>
<dbReference type="SUPFAM" id="SSF52540">
    <property type="entry name" value="P-loop containing nucleoside triphosphate hydrolases"/>
    <property type="match status" value="1"/>
</dbReference>
<evidence type="ECO:0000256" key="2">
    <source>
        <dbReference type="ARBA" id="ARBA00022840"/>
    </source>
</evidence>
<dbReference type="EMBL" id="VEPZ02001524">
    <property type="protein sequence ID" value="KAE8669599.1"/>
    <property type="molecule type" value="Genomic_DNA"/>
</dbReference>
<dbReference type="PROSITE" id="PS00211">
    <property type="entry name" value="ABC_TRANSPORTER_1"/>
    <property type="match status" value="1"/>
</dbReference>